<dbReference type="InterPro" id="IPR004013">
    <property type="entry name" value="PHP_dom"/>
</dbReference>
<dbReference type="SUPFAM" id="SSF47802">
    <property type="entry name" value="DNA polymerase beta, N-terminal domain-like"/>
    <property type="match status" value="1"/>
</dbReference>
<comment type="cofactor">
    <cofactor evidence="1">
        <name>Mg(2+)</name>
        <dbReference type="ChEBI" id="CHEBI:18420"/>
    </cofactor>
</comment>
<dbReference type="Pfam" id="PF14792">
    <property type="entry name" value="DNA_pol_B_palm"/>
    <property type="match status" value="1"/>
</dbReference>
<dbReference type="Pfam" id="PF14791">
    <property type="entry name" value="DNA_pol_B_thumb"/>
    <property type="match status" value="1"/>
</dbReference>
<dbReference type="RefSeq" id="WP_191692603.1">
    <property type="nucleotide sequence ID" value="NZ_JACSQN010000001.1"/>
</dbReference>
<keyword evidence="4" id="KW-0808">Transferase</keyword>
<evidence type="ECO:0000313" key="13">
    <source>
        <dbReference type="Proteomes" id="UP000626786"/>
    </source>
</evidence>
<dbReference type="InterPro" id="IPR050243">
    <property type="entry name" value="PHP_phosphatase"/>
</dbReference>
<dbReference type="SMART" id="SM00278">
    <property type="entry name" value="HhH1"/>
    <property type="match status" value="3"/>
</dbReference>
<dbReference type="Pfam" id="PF14716">
    <property type="entry name" value="HHH_8"/>
    <property type="match status" value="1"/>
</dbReference>
<keyword evidence="12" id="KW-0378">Hydrolase</keyword>
<proteinExistence type="predicted"/>
<dbReference type="InterPro" id="IPR003583">
    <property type="entry name" value="Hlx-hairpin-Hlx_DNA-bd_motif"/>
</dbReference>
<feature type="domain" description="Helix-hairpin-helix DNA-binding motif class 1" evidence="9">
    <location>
        <begin position="123"/>
        <end position="142"/>
    </location>
</feature>
<dbReference type="GO" id="GO:0004527">
    <property type="term" value="F:exonuclease activity"/>
    <property type="evidence" value="ECO:0007669"/>
    <property type="project" value="UniProtKB-KW"/>
</dbReference>
<dbReference type="SUPFAM" id="SSF89550">
    <property type="entry name" value="PHP domain-like"/>
    <property type="match status" value="1"/>
</dbReference>
<keyword evidence="3" id="KW-0237">DNA synthesis</keyword>
<dbReference type="InterPro" id="IPR010994">
    <property type="entry name" value="RuvA_2-like"/>
</dbReference>
<dbReference type="Gene3D" id="3.30.460.10">
    <property type="entry name" value="Beta Polymerase, domain 2"/>
    <property type="match status" value="1"/>
</dbReference>
<dbReference type="InterPro" id="IPR010996">
    <property type="entry name" value="HHH_MUS81"/>
</dbReference>
<dbReference type="SMART" id="SM00483">
    <property type="entry name" value="POLXc"/>
    <property type="match status" value="1"/>
</dbReference>
<evidence type="ECO:0000256" key="8">
    <source>
        <dbReference type="ARBA" id="ARBA00049244"/>
    </source>
</evidence>
<dbReference type="InterPro" id="IPR002054">
    <property type="entry name" value="DNA-dir_DNA_pol_X"/>
</dbReference>
<keyword evidence="12" id="KW-0540">Nuclease</keyword>
<organism evidence="12 13">
    <name type="scientific">Sporosarcina quadrami</name>
    <dbReference type="NCBI Taxonomy" id="2762234"/>
    <lineage>
        <taxon>Bacteria</taxon>
        <taxon>Bacillati</taxon>
        <taxon>Bacillota</taxon>
        <taxon>Bacilli</taxon>
        <taxon>Bacillales</taxon>
        <taxon>Caryophanaceae</taxon>
        <taxon>Sporosarcina</taxon>
    </lineage>
</organism>
<keyword evidence="12" id="KW-0269">Exonuclease</keyword>
<gene>
    <name evidence="12" type="primary">polX</name>
    <name evidence="12" type="ORF">H9649_00040</name>
</gene>
<evidence type="ECO:0000259" key="10">
    <source>
        <dbReference type="SMART" id="SM00481"/>
    </source>
</evidence>
<evidence type="ECO:0000256" key="6">
    <source>
        <dbReference type="ARBA" id="ARBA00022705"/>
    </source>
</evidence>
<evidence type="ECO:0000259" key="9">
    <source>
        <dbReference type="SMART" id="SM00278"/>
    </source>
</evidence>
<dbReference type="InterPro" id="IPR027421">
    <property type="entry name" value="DNA_pol_lamdba_lyase_dom_sf"/>
</dbReference>
<keyword evidence="6" id="KW-0235">DNA replication</keyword>
<dbReference type="InterPro" id="IPR022311">
    <property type="entry name" value="PolX-like"/>
</dbReference>
<dbReference type="Gene3D" id="1.10.150.110">
    <property type="entry name" value="DNA polymerase beta, N-terminal domain-like"/>
    <property type="match status" value="1"/>
</dbReference>
<dbReference type="Pfam" id="PF14520">
    <property type="entry name" value="HHH_5"/>
    <property type="match status" value="1"/>
</dbReference>
<protein>
    <recommendedName>
        <fullName evidence="2">DNA-directed DNA polymerase</fullName>
        <ecNumber evidence="2">2.7.7.7</ecNumber>
    </recommendedName>
</protein>
<feature type="domain" description="DNA-directed DNA polymerase X" evidence="11">
    <location>
        <begin position="1"/>
        <end position="313"/>
    </location>
</feature>
<keyword evidence="7" id="KW-0239">DNA-directed DNA polymerase</keyword>
<dbReference type="PANTHER" id="PTHR36928">
    <property type="entry name" value="PHOSPHATASE YCDX-RELATED"/>
    <property type="match status" value="1"/>
</dbReference>
<dbReference type="Proteomes" id="UP000626786">
    <property type="component" value="Unassembled WGS sequence"/>
</dbReference>
<dbReference type="InterPro" id="IPR043519">
    <property type="entry name" value="NT_sf"/>
</dbReference>
<evidence type="ECO:0000259" key="11">
    <source>
        <dbReference type="SMART" id="SM00483"/>
    </source>
</evidence>
<dbReference type="Gene3D" id="1.10.150.20">
    <property type="entry name" value="5' to 3' exonuclease, C-terminal subdomain"/>
    <property type="match status" value="1"/>
</dbReference>
<dbReference type="InterPro" id="IPR029398">
    <property type="entry name" value="PolB_thumb"/>
</dbReference>
<evidence type="ECO:0000256" key="2">
    <source>
        <dbReference type="ARBA" id="ARBA00012417"/>
    </source>
</evidence>
<evidence type="ECO:0000256" key="7">
    <source>
        <dbReference type="ARBA" id="ARBA00022932"/>
    </source>
</evidence>
<dbReference type="Gene3D" id="3.30.210.10">
    <property type="entry name" value="DNA polymerase, thumb domain"/>
    <property type="match status" value="1"/>
</dbReference>
<dbReference type="PANTHER" id="PTHR36928:SF1">
    <property type="entry name" value="PHOSPHATASE YCDX-RELATED"/>
    <property type="match status" value="1"/>
</dbReference>
<dbReference type="InterPro" id="IPR047967">
    <property type="entry name" value="PolX_PHP"/>
</dbReference>
<accession>A0ABR8U4J6</accession>
<dbReference type="SMART" id="SM00481">
    <property type="entry name" value="POLIIIAc"/>
    <property type="match status" value="1"/>
</dbReference>
<feature type="domain" description="Helix-hairpin-helix DNA-binding motif class 1" evidence="9">
    <location>
        <begin position="88"/>
        <end position="107"/>
    </location>
</feature>
<dbReference type="SUPFAM" id="SSF47781">
    <property type="entry name" value="RuvA domain 2-like"/>
    <property type="match status" value="1"/>
</dbReference>
<dbReference type="SUPFAM" id="SSF81301">
    <property type="entry name" value="Nucleotidyltransferase"/>
    <property type="match status" value="1"/>
</dbReference>
<evidence type="ECO:0000256" key="4">
    <source>
        <dbReference type="ARBA" id="ARBA00022679"/>
    </source>
</evidence>
<dbReference type="EC" id="2.7.7.7" evidence="2"/>
<evidence type="ECO:0000256" key="5">
    <source>
        <dbReference type="ARBA" id="ARBA00022695"/>
    </source>
</evidence>
<evidence type="ECO:0000313" key="12">
    <source>
        <dbReference type="EMBL" id="MBD7982952.1"/>
    </source>
</evidence>
<feature type="domain" description="Polymerase/histidinol phosphatase N-terminal" evidence="10">
    <location>
        <begin position="335"/>
        <end position="414"/>
    </location>
</feature>
<dbReference type="EMBL" id="JACSQN010000001">
    <property type="protein sequence ID" value="MBD7982952.1"/>
    <property type="molecule type" value="Genomic_DNA"/>
</dbReference>
<sequence length="568" mass="64110">MNKKTIIRTFEKIALYMELLGENPFKTGAFRKAAGVLETDQRSLSEMDDILELKGIGKGTGAVIIDLMEKGESDLLKELEEEVPKGLIPLLKIPGLGGKRIAKLRETLNIDSVESLREACEANKVSKLPGFGKKTEEKILHELELLGTRKGKLPVWQIQTIVTSIEEELRAIPEITRFSVAGSFRRAEEMSSDVDFIIVTEEPTTVREKLLKMLPVEEVVAGGDAKLSIVLDMTDLVDADFRFVTASQFATALHHFTGSKDHNVKMRQLAKSKGMKISEYGVELEDGTVKNFDTEEAFFAFFDLPFIPPSLRKDGTEITKAAEIDGLVKIEDIRGDFHMHTTWSDGGYSIREMVEACRAKGYSHMVITDHTHYLKVANGLTPERLREQIAEIRQVNAEFDDIEVFCGTEMDILPDGTLDFEDDLLQELDFVIASIHSNFNQSQEQIMERLHAALKNPYVTMIAHPTGRIIGQREGYNPDVPQLIEWAKKYDKILELNGSPHRFDLMTDYLVMAQEAGVKIAINTDAHAIDQLDLMDIGVKYAQKAWLKKETVINTWPLKQFIRNIIRK</sequence>
<dbReference type="NCBIfam" id="NF006375">
    <property type="entry name" value="PRK08609.1"/>
    <property type="match status" value="1"/>
</dbReference>
<dbReference type="InterPro" id="IPR037160">
    <property type="entry name" value="DNA_Pol_thumb_sf"/>
</dbReference>
<comment type="caution">
    <text evidence="12">The sequence shown here is derived from an EMBL/GenBank/DDBJ whole genome shotgun (WGS) entry which is preliminary data.</text>
</comment>
<keyword evidence="5" id="KW-0548">Nucleotidyltransferase</keyword>
<dbReference type="Gene3D" id="3.20.20.140">
    <property type="entry name" value="Metal-dependent hydrolases"/>
    <property type="match status" value="1"/>
</dbReference>
<dbReference type="Pfam" id="PF02811">
    <property type="entry name" value="PHP"/>
    <property type="match status" value="1"/>
</dbReference>
<dbReference type="PIRSF" id="PIRSF005047">
    <property type="entry name" value="UCP005047_YshC"/>
    <property type="match status" value="1"/>
</dbReference>
<keyword evidence="13" id="KW-1185">Reference proteome</keyword>
<dbReference type="CDD" id="cd07436">
    <property type="entry name" value="PHP_PolX"/>
    <property type="match status" value="1"/>
</dbReference>
<name>A0ABR8U4J6_9BACL</name>
<comment type="catalytic activity">
    <reaction evidence="8">
        <text>DNA(n) + a 2'-deoxyribonucleoside 5'-triphosphate = DNA(n+1) + diphosphate</text>
        <dbReference type="Rhea" id="RHEA:22508"/>
        <dbReference type="Rhea" id="RHEA-COMP:17339"/>
        <dbReference type="Rhea" id="RHEA-COMP:17340"/>
        <dbReference type="ChEBI" id="CHEBI:33019"/>
        <dbReference type="ChEBI" id="CHEBI:61560"/>
        <dbReference type="ChEBI" id="CHEBI:173112"/>
        <dbReference type="EC" id="2.7.7.7"/>
    </reaction>
</comment>
<evidence type="ECO:0000256" key="3">
    <source>
        <dbReference type="ARBA" id="ARBA00022634"/>
    </source>
</evidence>
<dbReference type="InterPro" id="IPR028207">
    <property type="entry name" value="DNA_pol_B_palm_palm"/>
</dbReference>
<reference evidence="12 13" key="1">
    <citation type="submission" date="2020-08" db="EMBL/GenBank/DDBJ databases">
        <title>A Genomic Blueprint of the Chicken Gut Microbiome.</title>
        <authorList>
            <person name="Gilroy R."/>
            <person name="Ravi A."/>
            <person name="Getino M."/>
            <person name="Pursley I."/>
            <person name="Horton D.L."/>
            <person name="Alikhan N.-F."/>
            <person name="Baker D."/>
            <person name="Gharbi K."/>
            <person name="Hall N."/>
            <person name="Watson M."/>
            <person name="Adriaenssens E.M."/>
            <person name="Foster-Nyarko E."/>
            <person name="Jarju S."/>
            <person name="Secka A."/>
            <person name="Antonio M."/>
            <person name="Oren A."/>
            <person name="Chaudhuri R."/>
            <person name="La Ragione R.M."/>
            <person name="Hildebrand F."/>
            <person name="Pallen M.J."/>
        </authorList>
    </citation>
    <scope>NUCLEOTIDE SEQUENCE [LARGE SCALE GENOMIC DNA]</scope>
    <source>
        <strain evidence="12 13">Sa2YVA2</strain>
    </source>
</reference>
<feature type="domain" description="Helix-hairpin-helix DNA-binding motif class 1" evidence="9">
    <location>
        <begin position="48"/>
        <end position="67"/>
    </location>
</feature>
<evidence type="ECO:0000256" key="1">
    <source>
        <dbReference type="ARBA" id="ARBA00001946"/>
    </source>
</evidence>
<dbReference type="CDD" id="cd00141">
    <property type="entry name" value="NT_POLXc"/>
    <property type="match status" value="1"/>
</dbReference>
<dbReference type="InterPro" id="IPR016195">
    <property type="entry name" value="Pol/histidinol_Pase-like"/>
</dbReference>
<dbReference type="InterPro" id="IPR003141">
    <property type="entry name" value="Pol/His_phosphatase_N"/>
</dbReference>